<keyword evidence="10" id="KW-1115">Inhibition of host MHC class I molecule presentation by virus</keyword>
<dbReference type="GO" id="GO:0061630">
    <property type="term" value="F:ubiquitin protein ligase activity"/>
    <property type="evidence" value="ECO:0007669"/>
    <property type="project" value="UniProtKB-EC"/>
</dbReference>
<keyword evidence="12" id="KW-0808">Transferase</keyword>
<evidence type="ECO:0000256" key="11">
    <source>
        <dbReference type="ARBA" id="ARBA00022662"/>
    </source>
</evidence>
<evidence type="ECO:0000256" key="21">
    <source>
        <dbReference type="ARBA" id="ARBA00022989"/>
    </source>
</evidence>
<comment type="function">
    <text evidence="25">E3 ubiquitin-protein ligase which promotes ubiquitination and subsequent degradation of host MHC-I and CD4 molecules, presumably to prevent lysis of infected cells by cytotoxic T-lymphocytes and NK cell. Binds target molecules through transmembrane interaction. The result of this ubiquitination is the enhancement of the endocytosis of the target chain and the delivery to the lysosome, where it is proteolytically destroyed.</text>
</comment>
<evidence type="ECO:0000256" key="22">
    <source>
        <dbReference type="ARBA" id="ARBA00023046"/>
    </source>
</evidence>
<comment type="similarity">
    <text evidence="5">Belongs to the poxviridae LAP protein family.</text>
</comment>
<organism evidence="29">
    <name type="scientific">Swinepox virus</name>
    <name type="common">SWPV</name>
    <dbReference type="NCBI Taxonomy" id="10276"/>
    <lineage>
        <taxon>Viruses</taxon>
        <taxon>Varidnaviria</taxon>
        <taxon>Bamfordvirae</taxon>
        <taxon>Nucleocytoviricota</taxon>
        <taxon>Pokkesviricetes</taxon>
        <taxon>Chitovirales</taxon>
        <taxon>Poxviridae</taxon>
        <taxon>Chordopoxvirinae</taxon>
        <taxon>Suipoxvirus</taxon>
        <taxon>Suipoxvirus swinepox</taxon>
    </lineage>
</organism>
<evidence type="ECO:0000256" key="5">
    <source>
        <dbReference type="ARBA" id="ARBA00006560"/>
    </source>
</evidence>
<keyword evidence="13 27" id="KW-0812">Transmembrane</keyword>
<keyword evidence="21 27" id="KW-1133">Transmembrane helix</keyword>
<reference evidence="29" key="1">
    <citation type="journal article" date="2021" name="Arch. Virol.">
        <title>First complete genome characterization of swinepox virus directly from a clinical sample indicates divergence of a Eurasian-lineage virus.</title>
        <authorList>
            <person name="Aasdev A."/>
            <person name="Mishra A."/>
            <person name="Bora D.P."/>
            <person name="Kurkure N.V."/>
            <person name="Barman N.N."/>
            <person name="Raut A.A."/>
        </authorList>
    </citation>
    <scope>NUCLEOTIDE SEQUENCE</scope>
    <source>
        <strain evidence="29">SwPV/India-Assam/16</strain>
    </source>
</reference>
<evidence type="ECO:0000313" key="29">
    <source>
        <dbReference type="EMBL" id="QQG31500.1"/>
    </source>
</evidence>
<comment type="catalytic activity">
    <reaction evidence="1">
        <text>S-ubiquitinyl-[E2 ubiquitin-conjugating enzyme]-L-cysteine + [acceptor protein]-L-lysine = [E2 ubiquitin-conjugating enzyme]-L-cysteine + N(6)-ubiquitinyl-[acceptor protein]-L-lysine.</text>
        <dbReference type="EC" id="2.3.2.27"/>
    </reaction>
</comment>
<evidence type="ECO:0000256" key="16">
    <source>
        <dbReference type="ARBA" id="ARBA00022771"/>
    </source>
</evidence>
<dbReference type="GO" id="GO:0046776">
    <property type="term" value="P:symbiont-mediated suppression of host antigen processing and presentation of peptide antigen via MHC class I"/>
    <property type="evidence" value="ECO:0007669"/>
    <property type="project" value="UniProtKB-KW"/>
</dbReference>
<dbReference type="PANTHER" id="PTHR46065">
    <property type="entry name" value="E3 UBIQUITIN-PROTEIN LIGASE MARCH 2/3 FAMILY MEMBER"/>
    <property type="match status" value="1"/>
</dbReference>
<dbReference type="EMBL" id="MW036632">
    <property type="protein sequence ID" value="QQG31500.1"/>
    <property type="molecule type" value="Genomic_DNA"/>
</dbReference>
<evidence type="ECO:0000259" key="28">
    <source>
        <dbReference type="PROSITE" id="PS51292"/>
    </source>
</evidence>
<evidence type="ECO:0000256" key="23">
    <source>
        <dbReference type="ARBA" id="ARBA00023136"/>
    </source>
</evidence>
<keyword evidence="17" id="KW-0833">Ubl conjugation pathway</keyword>
<protein>
    <recommendedName>
        <fullName evidence="7">E3 ubiquitin-protein ligase LAP</fullName>
        <ecNumber evidence="6">2.3.2.27</ecNumber>
    </recommendedName>
    <alternativeName>
        <fullName evidence="26">Leukemia associated protein</fullName>
    </alternativeName>
</protein>
<name>A0A881SXW3_SWPV</name>
<evidence type="ECO:0000256" key="15">
    <source>
        <dbReference type="ARBA" id="ARBA00022723"/>
    </source>
</evidence>
<dbReference type="SMART" id="SM00744">
    <property type="entry name" value="RINGv"/>
    <property type="match status" value="1"/>
</dbReference>
<dbReference type="InterPro" id="IPR011016">
    <property type="entry name" value="Znf_RING-CH"/>
</dbReference>
<dbReference type="GO" id="GO:0008270">
    <property type="term" value="F:zinc ion binding"/>
    <property type="evidence" value="ECO:0007669"/>
    <property type="project" value="UniProtKB-KW"/>
</dbReference>
<evidence type="ECO:0000256" key="19">
    <source>
        <dbReference type="ARBA" id="ARBA00022833"/>
    </source>
</evidence>
<keyword evidence="22" id="KW-1039">Host endosome</keyword>
<evidence type="ECO:0000256" key="25">
    <source>
        <dbReference type="ARBA" id="ARBA00025257"/>
    </source>
</evidence>
<evidence type="ECO:0000256" key="14">
    <source>
        <dbReference type="ARBA" id="ARBA00022711"/>
    </source>
</evidence>
<sequence>MDPVCWICKDDYSIEKNYCNCKNEYKVVHDECMKKWIQYSRERSCKLCNKEYNIISVRKPFSQWVFSIKDCKKSAILYATLFLCTFIISLVLTRINITKIIDTSKNDVSFKLVTMIFYLLPFVITCISFITLMVYLYKYCKISAENNTYDTIYEL</sequence>
<dbReference type="InterPro" id="IPR013083">
    <property type="entry name" value="Znf_RING/FYVE/PHD"/>
</dbReference>
<keyword evidence="15" id="KW-0479">Metal-binding</keyword>
<keyword evidence="8" id="KW-1080">Inhibition of host adaptive immune response by virus</keyword>
<dbReference type="EC" id="2.3.2.27" evidence="6"/>
<evidence type="ECO:0000256" key="3">
    <source>
        <dbReference type="ARBA" id="ARBA00004301"/>
    </source>
</evidence>
<dbReference type="SUPFAM" id="SSF57850">
    <property type="entry name" value="RING/U-box"/>
    <property type="match status" value="1"/>
</dbReference>
<evidence type="ECO:0000256" key="8">
    <source>
        <dbReference type="ARBA" id="ARBA00022560"/>
    </source>
</evidence>
<dbReference type="Pfam" id="PF12906">
    <property type="entry name" value="RINGv"/>
    <property type="match status" value="1"/>
</dbReference>
<accession>A0A881SXW3</accession>
<evidence type="ECO:0000256" key="6">
    <source>
        <dbReference type="ARBA" id="ARBA00012483"/>
    </source>
</evidence>
<evidence type="ECO:0000256" key="10">
    <source>
        <dbReference type="ARBA" id="ARBA00022625"/>
    </source>
</evidence>
<organismHost>
    <name type="scientific">Sus scrofa</name>
    <name type="common">Pig</name>
    <dbReference type="NCBI Taxonomy" id="9823"/>
</organismHost>
<gene>
    <name evidence="29" type="primary">SwPV009</name>
</gene>
<keyword evidence="24" id="KW-0899">Viral immunoevasion</keyword>
<evidence type="ECO:0000256" key="2">
    <source>
        <dbReference type="ARBA" id="ARBA00004280"/>
    </source>
</evidence>
<evidence type="ECO:0000256" key="26">
    <source>
        <dbReference type="ARBA" id="ARBA00031582"/>
    </source>
</evidence>
<keyword evidence="19" id="KW-0862">Zinc</keyword>
<keyword evidence="14" id="KW-1128">Modulation of host ubiquitin pathway by viral E3 ligase</keyword>
<evidence type="ECO:0000256" key="4">
    <source>
        <dbReference type="ARBA" id="ARBA00004359"/>
    </source>
</evidence>
<keyword evidence="11" id="KW-1130">Modulation of host ubiquitin pathway by virus</keyword>
<evidence type="ECO:0000256" key="18">
    <source>
        <dbReference type="ARBA" id="ARBA00022812"/>
    </source>
</evidence>
<dbReference type="Proteomes" id="UP000671927">
    <property type="component" value="Segment"/>
</dbReference>
<dbReference type="PANTHER" id="PTHR46065:SF3">
    <property type="entry name" value="FI20425P1"/>
    <property type="match status" value="1"/>
</dbReference>
<feature type="domain" description="RING-CH-type" evidence="28">
    <location>
        <begin position="1"/>
        <end position="55"/>
    </location>
</feature>
<evidence type="ECO:0000256" key="1">
    <source>
        <dbReference type="ARBA" id="ARBA00000900"/>
    </source>
</evidence>
<keyword evidence="16" id="KW-0863">Zinc-finger</keyword>
<feature type="transmembrane region" description="Helical" evidence="27">
    <location>
        <begin position="115"/>
        <end position="137"/>
    </location>
</feature>
<dbReference type="PROSITE" id="PS51292">
    <property type="entry name" value="ZF_RING_CH"/>
    <property type="match status" value="1"/>
</dbReference>
<evidence type="ECO:0000256" key="20">
    <source>
        <dbReference type="ARBA" id="ARBA00022870"/>
    </source>
</evidence>
<dbReference type="Gene3D" id="3.30.40.10">
    <property type="entry name" value="Zinc/RING finger domain, C3HC4 (zinc finger)"/>
    <property type="match status" value="1"/>
</dbReference>
<evidence type="ECO:0000256" key="9">
    <source>
        <dbReference type="ARBA" id="ARBA00022581"/>
    </source>
</evidence>
<evidence type="ECO:0000256" key="27">
    <source>
        <dbReference type="SAM" id="Phobius"/>
    </source>
</evidence>
<evidence type="ECO:0000256" key="24">
    <source>
        <dbReference type="ARBA" id="ARBA00023280"/>
    </source>
</evidence>
<comment type="subcellular location">
    <subcellularLocation>
        <location evidence="4">Host Golgi apparatus</location>
        <location evidence="4">Host trans-Golgi network membrane</location>
    </subcellularLocation>
    <subcellularLocation>
        <location evidence="2">Host early endosome membrane</location>
    </subcellularLocation>
    <subcellularLocation>
        <location evidence="3">Host membrane</location>
        <topology evidence="3">Multi-pass membrane protein</topology>
    </subcellularLocation>
</comment>
<keyword evidence="23 27" id="KW-0472">Membrane</keyword>
<proteinExistence type="inferred from homology"/>
<feature type="transmembrane region" description="Helical" evidence="27">
    <location>
        <begin position="75"/>
        <end position="95"/>
    </location>
</feature>
<evidence type="ECO:0000256" key="13">
    <source>
        <dbReference type="ARBA" id="ARBA00022692"/>
    </source>
</evidence>
<keyword evidence="18" id="KW-1040">Host Golgi apparatus</keyword>
<evidence type="ECO:0000256" key="17">
    <source>
        <dbReference type="ARBA" id="ARBA00022786"/>
    </source>
</evidence>
<dbReference type="GO" id="GO:0033644">
    <property type="term" value="C:host cell membrane"/>
    <property type="evidence" value="ECO:0007669"/>
    <property type="project" value="UniProtKB-SubCell"/>
</dbReference>
<dbReference type="GO" id="GO:0039648">
    <property type="term" value="P:symbiont-mediated perturbation of host ubiquitin-like protein modification"/>
    <property type="evidence" value="ECO:0007669"/>
    <property type="project" value="UniProtKB-KW"/>
</dbReference>
<keyword evidence="9" id="KW-0945">Host-virus interaction</keyword>
<evidence type="ECO:0000256" key="7">
    <source>
        <dbReference type="ARBA" id="ARBA00018161"/>
    </source>
</evidence>
<dbReference type="GO" id="GO:0044177">
    <property type="term" value="C:host cell Golgi apparatus"/>
    <property type="evidence" value="ECO:0007669"/>
    <property type="project" value="UniProtKB-SubCell"/>
</dbReference>
<keyword evidence="20" id="KW-1043">Host membrane</keyword>
<evidence type="ECO:0000256" key="12">
    <source>
        <dbReference type="ARBA" id="ARBA00022679"/>
    </source>
</evidence>